<accession>A0AA37LYK2</accession>
<dbReference type="Proteomes" id="UP001055172">
    <property type="component" value="Unassembled WGS sequence"/>
</dbReference>
<reference evidence="1 2" key="1">
    <citation type="submission" date="2021-07" db="EMBL/GenBank/DDBJ databases">
        <title>Genome data of Colletotrichum spaethianum.</title>
        <authorList>
            <person name="Utami Y.D."/>
            <person name="Hiruma K."/>
        </authorList>
    </citation>
    <scope>NUCLEOTIDE SEQUENCE [LARGE SCALE GENOMIC DNA]</scope>
    <source>
        <strain evidence="1 2">MAFF 242679</strain>
    </source>
</reference>
<dbReference type="EMBL" id="BPPX01000034">
    <property type="protein sequence ID" value="GJC88588.1"/>
    <property type="molecule type" value="Genomic_DNA"/>
</dbReference>
<dbReference type="AlphaFoldDB" id="A0AA37LYK2"/>
<protein>
    <submittedName>
        <fullName evidence="1">Uncharacterized protein</fullName>
    </submittedName>
</protein>
<keyword evidence="2" id="KW-1185">Reference proteome</keyword>
<evidence type="ECO:0000313" key="2">
    <source>
        <dbReference type="Proteomes" id="UP001055172"/>
    </source>
</evidence>
<name>A0AA37LYK2_9PEZI</name>
<proteinExistence type="predicted"/>
<evidence type="ECO:0000313" key="1">
    <source>
        <dbReference type="EMBL" id="GJC88588.1"/>
    </source>
</evidence>
<comment type="caution">
    <text evidence="1">The sequence shown here is derived from an EMBL/GenBank/DDBJ whole genome shotgun (WGS) entry which is preliminary data.</text>
</comment>
<gene>
    <name evidence="1" type="ORF">ColLi_11426</name>
</gene>
<sequence>MASMNNIRDALDALGALGDVDNASIPPGDNQTHDLPSHVSVELMNLQSLIEKGSSQAPAAIETLFISFWDQYGKNLLLPSDQLIDTSSTQSFLMAPPRPPSSHAQG</sequence>
<organism evidence="1 2">
    <name type="scientific">Colletotrichum liriopes</name>
    <dbReference type="NCBI Taxonomy" id="708192"/>
    <lineage>
        <taxon>Eukaryota</taxon>
        <taxon>Fungi</taxon>
        <taxon>Dikarya</taxon>
        <taxon>Ascomycota</taxon>
        <taxon>Pezizomycotina</taxon>
        <taxon>Sordariomycetes</taxon>
        <taxon>Hypocreomycetidae</taxon>
        <taxon>Glomerellales</taxon>
        <taxon>Glomerellaceae</taxon>
        <taxon>Colletotrichum</taxon>
        <taxon>Colletotrichum spaethianum species complex</taxon>
    </lineage>
</organism>